<keyword evidence="3" id="KW-1185">Reference proteome</keyword>
<accession>A0A327MCU0</accession>
<evidence type="ECO:0000256" key="1">
    <source>
        <dbReference type="SAM" id="Phobius"/>
    </source>
</evidence>
<gene>
    <name evidence="2" type="ORF">DOO78_06275</name>
</gene>
<reference evidence="3" key="1">
    <citation type="submission" date="2018-06" db="EMBL/GenBank/DDBJ databases">
        <authorList>
            <person name="Khan S.A."/>
        </authorList>
    </citation>
    <scope>NUCLEOTIDE SEQUENCE [LARGE SCALE GENOMIC DNA]</scope>
    <source>
        <strain evidence="3">DB-1506</strain>
    </source>
</reference>
<dbReference type="OrthoDB" id="7161178at2"/>
<name>A0A327MCU0_9PROT</name>
<sequence length="179" mass="18714">MAVSGRAAPLAGLLRRLDALARALLPAGLTLLLMLLAALPSGLPGLLPAVALPCLVFWSVFRPAALPPPVVFGLGLVQDLLTAAPPGTGVLVLLLAHGVAGRWRRLLARQRFLLVWLAFAGLAAGAAALGLGLQALLGWRLLPVAPAFWQALLAIGLYPGLAWLLTRLHEAMRRAEAMA</sequence>
<proteinExistence type="predicted"/>
<feature type="transmembrane region" description="Helical" evidence="1">
    <location>
        <begin position="112"/>
        <end position="135"/>
    </location>
</feature>
<feature type="transmembrane region" description="Helical" evidence="1">
    <location>
        <begin position="46"/>
        <end position="65"/>
    </location>
</feature>
<comment type="caution">
    <text evidence="2">The sequence shown here is derived from an EMBL/GenBank/DDBJ whole genome shotgun (WGS) entry which is preliminary data.</text>
</comment>
<dbReference type="AlphaFoldDB" id="A0A327MCU0"/>
<keyword evidence="1" id="KW-0812">Transmembrane</keyword>
<feature type="transmembrane region" description="Helical" evidence="1">
    <location>
        <begin position="80"/>
        <end position="100"/>
    </location>
</feature>
<organism evidence="2 3">
    <name type="scientific">Roseicella frigidaeris</name>
    <dbReference type="NCBI Taxonomy" id="2230885"/>
    <lineage>
        <taxon>Bacteria</taxon>
        <taxon>Pseudomonadati</taxon>
        <taxon>Pseudomonadota</taxon>
        <taxon>Alphaproteobacteria</taxon>
        <taxon>Acetobacterales</taxon>
        <taxon>Roseomonadaceae</taxon>
        <taxon>Roseicella</taxon>
    </lineage>
</organism>
<protein>
    <submittedName>
        <fullName evidence="2">Rod shape-determining protein MreD</fullName>
    </submittedName>
</protein>
<feature type="transmembrane region" description="Helical" evidence="1">
    <location>
        <begin position="147"/>
        <end position="165"/>
    </location>
</feature>
<keyword evidence="1" id="KW-1133">Transmembrane helix</keyword>
<evidence type="ECO:0000313" key="3">
    <source>
        <dbReference type="Proteomes" id="UP000249065"/>
    </source>
</evidence>
<dbReference type="EMBL" id="QLIX01000003">
    <property type="protein sequence ID" value="RAI59853.1"/>
    <property type="molecule type" value="Genomic_DNA"/>
</dbReference>
<feature type="transmembrane region" description="Helical" evidence="1">
    <location>
        <begin position="20"/>
        <end position="39"/>
    </location>
</feature>
<keyword evidence="1" id="KW-0472">Membrane</keyword>
<evidence type="ECO:0000313" key="2">
    <source>
        <dbReference type="EMBL" id="RAI59853.1"/>
    </source>
</evidence>
<dbReference type="Proteomes" id="UP000249065">
    <property type="component" value="Unassembled WGS sequence"/>
</dbReference>